<gene>
    <name evidence="1" type="ORF">LK07_02795</name>
</gene>
<proteinExistence type="predicted"/>
<evidence type="ECO:0000313" key="2">
    <source>
        <dbReference type="Proteomes" id="UP000031501"/>
    </source>
</evidence>
<dbReference type="Proteomes" id="UP000031501">
    <property type="component" value="Chromosome"/>
</dbReference>
<accession>A0A221NT36</accession>
<keyword evidence="2" id="KW-1185">Reference proteome</keyword>
<dbReference type="AlphaFoldDB" id="A0A221NT36"/>
<protein>
    <submittedName>
        <fullName evidence="1">Uncharacterized protein</fullName>
    </submittedName>
</protein>
<reference evidence="1 2" key="1">
    <citation type="submission" date="2017-07" db="EMBL/GenBank/DDBJ databases">
        <title>Genome sequence of Streptomyces pluripotens MUSC 137T.</title>
        <authorList>
            <person name="Ser H.-L."/>
            <person name="Lee L.-H."/>
        </authorList>
    </citation>
    <scope>NUCLEOTIDE SEQUENCE [LARGE SCALE GENOMIC DNA]</scope>
    <source>
        <strain evidence="1 2">MUSC 137</strain>
    </source>
</reference>
<evidence type="ECO:0000313" key="1">
    <source>
        <dbReference type="EMBL" id="ASN23130.1"/>
    </source>
</evidence>
<sequence length="59" mass="6423">MRQVRGWRTVAMELTGLCGTVHVLSVRPHRHEGPVRWRLGGLAVRDATTTPAAPPTVPA</sequence>
<dbReference type="KEGG" id="splu:LK06_001715"/>
<dbReference type="EMBL" id="CP022433">
    <property type="protein sequence ID" value="ASN23130.1"/>
    <property type="molecule type" value="Genomic_DNA"/>
</dbReference>
<dbReference type="RefSeq" id="WP_043405317.1">
    <property type="nucleotide sequence ID" value="NZ_CP021080.1"/>
</dbReference>
<dbReference type="OrthoDB" id="1089471at2"/>
<name>A0A221NT36_9ACTN</name>
<organism evidence="1 2">
    <name type="scientific">Streptomyces pluripotens</name>
    <dbReference type="NCBI Taxonomy" id="1355015"/>
    <lineage>
        <taxon>Bacteria</taxon>
        <taxon>Bacillati</taxon>
        <taxon>Actinomycetota</taxon>
        <taxon>Actinomycetes</taxon>
        <taxon>Kitasatosporales</taxon>
        <taxon>Streptomycetaceae</taxon>
        <taxon>Streptomyces</taxon>
    </lineage>
</organism>
<dbReference type="STRING" id="1355015.LK06_001715"/>